<dbReference type="Pfam" id="PF09656">
    <property type="entry name" value="PGPGW"/>
    <property type="match status" value="1"/>
</dbReference>
<keyword evidence="1" id="KW-1133">Transmembrane helix</keyword>
<feature type="transmembrane region" description="Helical" evidence="1">
    <location>
        <begin position="72"/>
        <end position="100"/>
    </location>
</feature>
<feature type="non-terminal residue" evidence="2">
    <location>
        <position position="133"/>
    </location>
</feature>
<evidence type="ECO:0000313" key="2">
    <source>
        <dbReference type="EMBL" id="CAA6820072.1"/>
    </source>
</evidence>
<sequence length="133" mass="15116">MIQQTLSWLIDYQTLLTWLGISSLLMFVLSLLLLPWFIKKIPADYFQRPPKANTLSDLLTPLNLMRNTLGGLVLIAGIAMLILPGQGLLTVFAGIAIMHFPGKYQLERWLISRNGILKAVNWLRRKTDTPELK</sequence>
<evidence type="ECO:0008006" key="3">
    <source>
        <dbReference type="Google" id="ProtNLM"/>
    </source>
</evidence>
<dbReference type="InterPro" id="IPR019099">
    <property type="entry name" value="Uncharacterised_PGPGW_TM"/>
</dbReference>
<reference evidence="2" key="1">
    <citation type="submission" date="2020-01" db="EMBL/GenBank/DDBJ databases">
        <authorList>
            <person name="Meier V. D."/>
            <person name="Meier V D."/>
        </authorList>
    </citation>
    <scope>NUCLEOTIDE SEQUENCE</scope>
    <source>
        <strain evidence="2">HLG_WM_MAG_07</strain>
    </source>
</reference>
<dbReference type="EMBL" id="CACVAY010000097">
    <property type="protein sequence ID" value="CAA6820072.1"/>
    <property type="molecule type" value="Genomic_DNA"/>
</dbReference>
<gene>
    <name evidence="2" type="ORF">HELGO_WM19024</name>
</gene>
<keyword evidence="1" id="KW-0812">Transmembrane</keyword>
<accession>A0A6S6TGT0</accession>
<keyword evidence="1" id="KW-0472">Membrane</keyword>
<protein>
    <recommendedName>
        <fullName evidence="3">Transmembrane protein (PGPGW)</fullName>
    </recommendedName>
</protein>
<dbReference type="AlphaFoldDB" id="A0A6S6TGT0"/>
<proteinExistence type="predicted"/>
<evidence type="ECO:0000256" key="1">
    <source>
        <dbReference type="SAM" id="Phobius"/>
    </source>
</evidence>
<feature type="transmembrane region" description="Helical" evidence="1">
    <location>
        <begin position="15"/>
        <end position="38"/>
    </location>
</feature>
<organism evidence="2">
    <name type="scientific">uncultured Thiotrichaceae bacterium</name>
    <dbReference type="NCBI Taxonomy" id="298394"/>
    <lineage>
        <taxon>Bacteria</taxon>
        <taxon>Pseudomonadati</taxon>
        <taxon>Pseudomonadota</taxon>
        <taxon>Gammaproteobacteria</taxon>
        <taxon>Thiotrichales</taxon>
        <taxon>Thiotrichaceae</taxon>
        <taxon>environmental samples</taxon>
    </lineage>
</organism>
<name>A0A6S6TGT0_9GAMM</name>